<keyword evidence="3" id="KW-1185">Reference proteome</keyword>
<dbReference type="EMBL" id="BAABGP010000013">
    <property type="protein sequence ID" value="GAA4485045.1"/>
    <property type="molecule type" value="Genomic_DNA"/>
</dbReference>
<dbReference type="InterPro" id="IPR053144">
    <property type="entry name" value="Acetyltransferase_Butenolide"/>
</dbReference>
<comment type="caution">
    <text evidence="2">The sequence shown here is derived from an EMBL/GenBank/DDBJ whole genome shotgun (WGS) entry which is preliminary data.</text>
</comment>
<dbReference type="InterPro" id="IPR016181">
    <property type="entry name" value="Acyl_CoA_acyltransferase"/>
</dbReference>
<protein>
    <submittedName>
        <fullName evidence="2">GNAT family N-acetyltransferase</fullName>
    </submittedName>
</protein>
<dbReference type="SUPFAM" id="SSF55729">
    <property type="entry name" value="Acyl-CoA N-acyltransferases (Nat)"/>
    <property type="match status" value="1"/>
</dbReference>
<evidence type="ECO:0000259" key="1">
    <source>
        <dbReference type="PROSITE" id="PS51186"/>
    </source>
</evidence>
<dbReference type="Gene3D" id="3.40.630.30">
    <property type="match status" value="1"/>
</dbReference>
<dbReference type="Pfam" id="PF00583">
    <property type="entry name" value="Acetyltransf_1"/>
    <property type="match status" value="1"/>
</dbReference>
<organism evidence="2 3">
    <name type="scientific">Microbacterium panaciterrae</name>
    <dbReference type="NCBI Taxonomy" id="985759"/>
    <lineage>
        <taxon>Bacteria</taxon>
        <taxon>Bacillati</taxon>
        <taxon>Actinomycetota</taxon>
        <taxon>Actinomycetes</taxon>
        <taxon>Micrococcales</taxon>
        <taxon>Microbacteriaceae</taxon>
        <taxon>Microbacterium</taxon>
    </lineage>
</organism>
<dbReference type="PANTHER" id="PTHR43233">
    <property type="entry name" value="FAMILY N-ACETYLTRANSFERASE, PUTATIVE (AFU_ORTHOLOGUE AFUA_6G03350)-RELATED"/>
    <property type="match status" value="1"/>
</dbReference>
<reference evidence="3" key="1">
    <citation type="journal article" date="2019" name="Int. J. Syst. Evol. Microbiol.">
        <title>The Global Catalogue of Microorganisms (GCM) 10K type strain sequencing project: providing services to taxonomists for standard genome sequencing and annotation.</title>
        <authorList>
            <consortium name="The Broad Institute Genomics Platform"/>
            <consortium name="The Broad Institute Genome Sequencing Center for Infectious Disease"/>
            <person name="Wu L."/>
            <person name="Ma J."/>
        </authorList>
    </citation>
    <scope>NUCLEOTIDE SEQUENCE [LARGE SCALE GENOMIC DNA]</scope>
    <source>
        <strain evidence="3">JCM 17839</strain>
    </source>
</reference>
<dbReference type="Proteomes" id="UP001500731">
    <property type="component" value="Unassembled WGS sequence"/>
</dbReference>
<feature type="domain" description="N-acetyltransferase" evidence="1">
    <location>
        <begin position="10"/>
        <end position="142"/>
    </location>
</feature>
<dbReference type="CDD" id="cd04301">
    <property type="entry name" value="NAT_SF"/>
    <property type="match status" value="1"/>
</dbReference>
<accession>A0ABP8PEW3</accession>
<dbReference type="PANTHER" id="PTHR43233:SF1">
    <property type="entry name" value="FAMILY N-ACETYLTRANSFERASE, PUTATIVE (AFU_ORTHOLOGUE AFUA_6G03350)-RELATED"/>
    <property type="match status" value="1"/>
</dbReference>
<dbReference type="InterPro" id="IPR000182">
    <property type="entry name" value="GNAT_dom"/>
</dbReference>
<dbReference type="PROSITE" id="PS51186">
    <property type="entry name" value="GNAT"/>
    <property type="match status" value="1"/>
</dbReference>
<name>A0ABP8PEW3_9MICO</name>
<gene>
    <name evidence="2" type="ORF">GCM10023171_18790</name>
</gene>
<evidence type="ECO:0000313" key="3">
    <source>
        <dbReference type="Proteomes" id="UP001500731"/>
    </source>
</evidence>
<evidence type="ECO:0000313" key="2">
    <source>
        <dbReference type="EMBL" id="GAA4485045.1"/>
    </source>
</evidence>
<sequence>MLYAGAMPELFFSAHSARIDRERVHHWLSDLSYWARGRARAVQDAAMNGSRNYGVYDDIGTQVGYARVVTDGATFAWLCDVFVDPDHRGEGVGKLLVAGVVADLEPLHLERTVLATGDAHGLYTQFGFAVIEHPEMWMARAG</sequence>
<proteinExistence type="predicted"/>